<protein>
    <submittedName>
        <fullName evidence="1">Uncharacterized protein</fullName>
    </submittedName>
</protein>
<evidence type="ECO:0000313" key="1">
    <source>
        <dbReference type="EMBL" id="OWZ09705.1"/>
    </source>
</evidence>
<comment type="caution">
    <text evidence="1">The sequence shown here is derived from an EMBL/GenBank/DDBJ whole genome shotgun (WGS) entry which is preliminary data.</text>
</comment>
<name>A0A225VWJ0_9STRA</name>
<proteinExistence type="predicted"/>
<accession>A0A225VWJ0</accession>
<dbReference type="EMBL" id="NBNE01002689">
    <property type="protein sequence ID" value="OWZ09705.1"/>
    <property type="molecule type" value="Genomic_DNA"/>
</dbReference>
<keyword evidence="2" id="KW-1185">Reference proteome</keyword>
<organism evidence="1 2">
    <name type="scientific">Phytophthora megakarya</name>
    <dbReference type="NCBI Taxonomy" id="4795"/>
    <lineage>
        <taxon>Eukaryota</taxon>
        <taxon>Sar</taxon>
        <taxon>Stramenopiles</taxon>
        <taxon>Oomycota</taxon>
        <taxon>Peronosporomycetes</taxon>
        <taxon>Peronosporales</taxon>
        <taxon>Peronosporaceae</taxon>
        <taxon>Phytophthora</taxon>
    </lineage>
</organism>
<dbReference type="AlphaFoldDB" id="A0A225VWJ0"/>
<evidence type="ECO:0000313" key="2">
    <source>
        <dbReference type="Proteomes" id="UP000198211"/>
    </source>
</evidence>
<sequence length="67" mass="7382">MRTDEVAWYPGIEACSANFADPHVTLQVHGVPTTGYTMQITQRAGSRGKFFNVAVLNRNAPPLRPQP</sequence>
<dbReference type="Proteomes" id="UP000198211">
    <property type="component" value="Unassembled WGS sequence"/>
</dbReference>
<gene>
    <name evidence="1" type="ORF">PHMEG_00017555</name>
</gene>
<reference evidence="2" key="1">
    <citation type="submission" date="2017-03" db="EMBL/GenBank/DDBJ databases">
        <title>Phytopthora megakarya and P. palmivora, two closely related causual agents of cacao black pod achieved similar genome size and gene model numbers by different mechanisms.</title>
        <authorList>
            <person name="Ali S."/>
            <person name="Shao J."/>
            <person name="Larry D.J."/>
            <person name="Kronmiller B."/>
            <person name="Shen D."/>
            <person name="Strem M.D."/>
            <person name="Melnick R.L."/>
            <person name="Guiltinan M.J."/>
            <person name="Tyler B.M."/>
            <person name="Meinhardt L.W."/>
            <person name="Bailey B.A."/>
        </authorList>
    </citation>
    <scope>NUCLEOTIDE SEQUENCE [LARGE SCALE GENOMIC DNA]</scope>
    <source>
        <strain evidence="2">zdho120</strain>
    </source>
</reference>